<dbReference type="Proteomes" id="UP000823388">
    <property type="component" value="Chromosome 5N"/>
</dbReference>
<name>A0A8T0S7W8_PANVG</name>
<evidence type="ECO:0000313" key="2">
    <source>
        <dbReference type="Proteomes" id="UP000823388"/>
    </source>
</evidence>
<organism evidence="1 2">
    <name type="scientific">Panicum virgatum</name>
    <name type="common">Blackwell switchgrass</name>
    <dbReference type="NCBI Taxonomy" id="38727"/>
    <lineage>
        <taxon>Eukaryota</taxon>
        <taxon>Viridiplantae</taxon>
        <taxon>Streptophyta</taxon>
        <taxon>Embryophyta</taxon>
        <taxon>Tracheophyta</taxon>
        <taxon>Spermatophyta</taxon>
        <taxon>Magnoliopsida</taxon>
        <taxon>Liliopsida</taxon>
        <taxon>Poales</taxon>
        <taxon>Poaceae</taxon>
        <taxon>PACMAD clade</taxon>
        <taxon>Panicoideae</taxon>
        <taxon>Panicodae</taxon>
        <taxon>Paniceae</taxon>
        <taxon>Panicinae</taxon>
        <taxon>Panicum</taxon>
        <taxon>Panicum sect. Hiantes</taxon>
    </lineage>
</organism>
<comment type="caution">
    <text evidence="1">The sequence shown here is derived from an EMBL/GenBank/DDBJ whole genome shotgun (WGS) entry which is preliminary data.</text>
</comment>
<gene>
    <name evidence="1" type="ORF">PVAP13_5NG110336</name>
</gene>
<dbReference type="EMBL" id="CM029046">
    <property type="protein sequence ID" value="KAG2593265.1"/>
    <property type="molecule type" value="Genomic_DNA"/>
</dbReference>
<dbReference type="AlphaFoldDB" id="A0A8T0S7W8"/>
<protein>
    <submittedName>
        <fullName evidence="1">Uncharacterized protein</fullName>
    </submittedName>
</protein>
<sequence length="121" mass="13604">MSRFGGWEPICFKPVIGGSNVLEFASNLINLSSQVEWRGEGTGRRRVARSDRPELEFVASPLGRLRRAESRGGSRSDPGFIANDRRQRSEIVWQRRRSISIPMDLKGMLDVCAGILWSLDA</sequence>
<evidence type="ECO:0000313" key="1">
    <source>
        <dbReference type="EMBL" id="KAG2593265.1"/>
    </source>
</evidence>
<reference evidence="1" key="1">
    <citation type="submission" date="2020-05" db="EMBL/GenBank/DDBJ databases">
        <title>WGS assembly of Panicum virgatum.</title>
        <authorList>
            <person name="Lovell J.T."/>
            <person name="Jenkins J."/>
            <person name="Shu S."/>
            <person name="Juenger T.E."/>
            <person name="Schmutz J."/>
        </authorList>
    </citation>
    <scope>NUCLEOTIDE SEQUENCE</scope>
    <source>
        <strain evidence="1">AP13</strain>
    </source>
</reference>
<keyword evidence="2" id="KW-1185">Reference proteome</keyword>
<accession>A0A8T0S7W8</accession>
<proteinExistence type="predicted"/>